<dbReference type="Gene3D" id="1.10.1370.40">
    <property type="match status" value="1"/>
</dbReference>
<dbReference type="GO" id="GO:0005829">
    <property type="term" value="C:cytosol"/>
    <property type="evidence" value="ECO:0007669"/>
    <property type="project" value="UniProtKB-ARBA"/>
</dbReference>
<dbReference type="Gene3D" id="3.40.390.10">
    <property type="entry name" value="Collagenase (Catalytic Domain)"/>
    <property type="match status" value="1"/>
</dbReference>
<comment type="similarity">
    <text evidence="1 7">Belongs to the peptidase M3 family.</text>
</comment>
<reference evidence="10 11" key="1">
    <citation type="submission" date="2016-09" db="EMBL/GenBank/DDBJ databases">
        <authorList>
            <person name="Capua I."/>
            <person name="De Benedictis P."/>
            <person name="Joannis T."/>
            <person name="Lombin L.H."/>
            <person name="Cattoli G."/>
        </authorList>
    </citation>
    <scope>NUCLEOTIDE SEQUENCE [LARGE SCALE GENOMIC DNA]</scope>
    <source>
        <strain evidence="10 11">A7P-90m</strain>
    </source>
</reference>
<dbReference type="RefSeq" id="WP_092439194.1">
    <property type="nucleotide sequence ID" value="NZ_FMYP01000044.1"/>
</dbReference>
<dbReference type="InterPro" id="IPR045090">
    <property type="entry name" value="Pept_M3A_M3B"/>
</dbReference>
<dbReference type="GO" id="GO:0004222">
    <property type="term" value="F:metalloendopeptidase activity"/>
    <property type="evidence" value="ECO:0007669"/>
    <property type="project" value="InterPro"/>
</dbReference>
<proteinExistence type="inferred from homology"/>
<keyword evidence="4 7" id="KW-0378">Hydrolase</keyword>
<dbReference type="EMBL" id="FMYP01000044">
    <property type="protein sequence ID" value="SDC69144.1"/>
    <property type="molecule type" value="Genomic_DNA"/>
</dbReference>
<feature type="chain" id="PRO_5011763719" evidence="8">
    <location>
        <begin position="20"/>
        <end position="701"/>
    </location>
</feature>
<keyword evidence="2 7" id="KW-0645">Protease</keyword>
<dbReference type="InterPro" id="IPR001567">
    <property type="entry name" value="Pept_M3A_M3B_dom"/>
</dbReference>
<dbReference type="GO" id="GO:0004180">
    <property type="term" value="F:carboxypeptidase activity"/>
    <property type="evidence" value="ECO:0007669"/>
    <property type="project" value="TreeGrafter"/>
</dbReference>
<dbReference type="Proteomes" id="UP000199452">
    <property type="component" value="Unassembled WGS sequence"/>
</dbReference>
<evidence type="ECO:0000259" key="9">
    <source>
        <dbReference type="Pfam" id="PF01432"/>
    </source>
</evidence>
<evidence type="ECO:0000256" key="2">
    <source>
        <dbReference type="ARBA" id="ARBA00022670"/>
    </source>
</evidence>
<dbReference type="SUPFAM" id="SSF55486">
    <property type="entry name" value="Metalloproteases ('zincins'), catalytic domain"/>
    <property type="match status" value="1"/>
</dbReference>
<comment type="cofactor">
    <cofactor evidence="7">
        <name>Zn(2+)</name>
        <dbReference type="ChEBI" id="CHEBI:29105"/>
    </cofactor>
    <text evidence="7">Binds 1 zinc ion.</text>
</comment>
<dbReference type="GO" id="GO:0046872">
    <property type="term" value="F:metal ion binding"/>
    <property type="evidence" value="ECO:0007669"/>
    <property type="project" value="UniProtKB-UniRule"/>
</dbReference>
<keyword evidence="6 7" id="KW-0482">Metalloprotease</keyword>
<evidence type="ECO:0000313" key="10">
    <source>
        <dbReference type="EMBL" id="SDC69144.1"/>
    </source>
</evidence>
<evidence type="ECO:0000256" key="4">
    <source>
        <dbReference type="ARBA" id="ARBA00022801"/>
    </source>
</evidence>
<name>A0A1G6NP43_9BACT</name>
<dbReference type="FunFam" id="3.40.390.10:FF:000009">
    <property type="entry name" value="Oligopeptidase A"/>
    <property type="match status" value="1"/>
</dbReference>
<keyword evidence="8" id="KW-0732">Signal</keyword>
<evidence type="ECO:0000313" key="11">
    <source>
        <dbReference type="Proteomes" id="UP000199452"/>
    </source>
</evidence>
<gene>
    <name evidence="10" type="ORF">SAMN05216323_104430</name>
</gene>
<keyword evidence="5 7" id="KW-0862">Zinc</keyword>
<dbReference type="PANTHER" id="PTHR43660">
    <property type="entry name" value="DIPEPTIDYL CARBOXYPEPTIDASE"/>
    <property type="match status" value="1"/>
</dbReference>
<evidence type="ECO:0000256" key="6">
    <source>
        <dbReference type="ARBA" id="ARBA00023049"/>
    </source>
</evidence>
<organism evidence="10 11">
    <name type="scientific">Williamwhitmania taraxaci</name>
    <dbReference type="NCBI Taxonomy" id="1640674"/>
    <lineage>
        <taxon>Bacteria</taxon>
        <taxon>Pseudomonadati</taxon>
        <taxon>Bacteroidota</taxon>
        <taxon>Bacteroidia</taxon>
        <taxon>Bacteroidales</taxon>
        <taxon>Williamwhitmaniaceae</taxon>
        <taxon>Williamwhitmania</taxon>
    </lineage>
</organism>
<feature type="signal peptide" evidence="8">
    <location>
        <begin position="1"/>
        <end position="19"/>
    </location>
</feature>
<protein>
    <submittedName>
        <fullName evidence="10">Peptidyl-dipeptidase Dcp Metallo peptidase. MEROPS family M03A</fullName>
    </submittedName>
</protein>
<dbReference type="PANTHER" id="PTHR43660:SF1">
    <property type="entry name" value="DIPEPTIDYL CARBOXYPEPTIDASE"/>
    <property type="match status" value="1"/>
</dbReference>
<evidence type="ECO:0000256" key="5">
    <source>
        <dbReference type="ARBA" id="ARBA00022833"/>
    </source>
</evidence>
<dbReference type="AlphaFoldDB" id="A0A1G6NP43"/>
<dbReference type="GO" id="GO:0006508">
    <property type="term" value="P:proteolysis"/>
    <property type="evidence" value="ECO:0007669"/>
    <property type="project" value="UniProtKB-KW"/>
</dbReference>
<accession>A0A1G6NP43</accession>
<evidence type="ECO:0000256" key="3">
    <source>
        <dbReference type="ARBA" id="ARBA00022723"/>
    </source>
</evidence>
<evidence type="ECO:0000256" key="8">
    <source>
        <dbReference type="SAM" id="SignalP"/>
    </source>
</evidence>
<dbReference type="InterPro" id="IPR024079">
    <property type="entry name" value="MetalloPept_cat_dom_sf"/>
</dbReference>
<dbReference type="Pfam" id="PF01432">
    <property type="entry name" value="Peptidase_M3"/>
    <property type="match status" value="1"/>
</dbReference>
<evidence type="ECO:0000256" key="1">
    <source>
        <dbReference type="ARBA" id="ARBA00006040"/>
    </source>
</evidence>
<keyword evidence="3 7" id="KW-0479">Metal-binding</keyword>
<dbReference type="InterPro" id="IPR024077">
    <property type="entry name" value="Neurolysin/TOP_dom2"/>
</dbReference>
<dbReference type="Gene3D" id="1.10.1370.10">
    <property type="entry name" value="Neurolysin, domain 3"/>
    <property type="match status" value="1"/>
</dbReference>
<dbReference type="OrthoDB" id="9773538at2"/>
<feature type="domain" description="Peptidase M3A/M3B catalytic" evidence="9">
    <location>
        <begin position="251"/>
        <end position="698"/>
    </location>
</feature>
<dbReference type="InterPro" id="IPR034005">
    <property type="entry name" value="M3A_DCP"/>
</dbReference>
<keyword evidence="11" id="KW-1185">Reference proteome</keyword>
<evidence type="ECO:0000256" key="7">
    <source>
        <dbReference type="RuleBase" id="RU003435"/>
    </source>
</evidence>
<dbReference type="CDD" id="cd06456">
    <property type="entry name" value="M3A_DCP"/>
    <property type="match status" value="1"/>
</dbReference>
<sequence>MKKIALVSLMALMAATGMAQPKDGGNPFFKEYTTPFKVPPFNLIDTSHFIPAIVEGIKQQQAEIDAIVNNPKAPTFENTIVAYDKSGALLSKVGSVFGSLNGANTSPALQAIARKTSPMSTKHRDNISLNEKLFKRIKTVYENRNKSKLTPLQIRVVEKYYSDFERNGANLSEADKTKLRAINQELSMLGLKFGENLLAETNNNFKLVVDNKADLAGLPADVIISGADQAKQDGMEGKWVFTLQKPSMIPFLQYAQNRELRKKIYMGYNMRGNNDNEFDNKVNILKIANLRAERANLLGYKTYADYIISNNMAKTPEAVYDFLNKIMEPALNVAKQDLAEMQAIADREGANIKLEAWDWWFYSEKLRKEKYNLDEAEIKPYLSLENVRTGMFYVANKLYGITFTKRPDLPVYHTEVDAFEIKDSTGKHIGVLYMDYHPRPGKRSGAWCGRFRSQSYENGKRITPVITIVTNFTRPAGDAPALLTWDETSTLFHEFGHALHGLFTDGQYERIAGSIPRDMIELPSQVMENWAGEPEVLKVYAKHYKTGEVMPQELITKLEKSMTFNQAFVTVEYIAASILDLDWHSFTAPKQVDVNAFEKESMDKIHLIPEILPRYRTTFFSHITGGYAAGYYVYLWAAVLDSDAFQSFVDSGNLYNKDIAAKFRKFILTEGGNDEGMVQYRKFRGQDPSPIPLLKKRGLDK</sequence>